<dbReference type="SUPFAM" id="SSF53098">
    <property type="entry name" value="Ribonuclease H-like"/>
    <property type="match status" value="1"/>
</dbReference>
<dbReference type="Gene3D" id="3.30.420.10">
    <property type="entry name" value="Ribonuclease H-like superfamily/Ribonuclease H"/>
    <property type="match status" value="1"/>
</dbReference>
<dbReference type="AlphaFoldDB" id="A0A151XJJ8"/>
<dbReference type="InterPro" id="IPR012337">
    <property type="entry name" value="RNaseH-like_sf"/>
</dbReference>
<gene>
    <name evidence="1" type="ORF">ALC60_00352</name>
</gene>
<reference evidence="1 2" key="1">
    <citation type="submission" date="2015-09" db="EMBL/GenBank/DDBJ databases">
        <title>Trachymyrmex zeteki WGS genome.</title>
        <authorList>
            <person name="Nygaard S."/>
            <person name="Hu H."/>
            <person name="Boomsma J."/>
            <person name="Zhang G."/>
        </authorList>
    </citation>
    <scope>NUCLEOTIDE SEQUENCE [LARGE SCALE GENOMIC DNA]</scope>
    <source>
        <strain evidence="1">Tzet28-1</strain>
        <tissue evidence="1">Whole body</tissue>
    </source>
</reference>
<evidence type="ECO:0000313" key="2">
    <source>
        <dbReference type="Proteomes" id="UP000075809"/>
    </source>
</evidence>
<dbReference type="InterPro" id="IPR036397">
    <property type="entry name" value="RNaseH_sf"/>
</dbReference>
<dbReference type="EMBL" id="KQ982055">
    <property type="protein sequence ID" value="KYQ60592.1"/>
    <property type="molecule type" value="Genomic_DNA"/>
</dbReference>
<name>A0A151XJJ8_9HYME</name>
<dbReference type="GO" id="GO:0003676">
    <property type="term" value="F:nucleic acid binding"/>
    <property type="evidence" value="ECO:0007669"/>
    <property type="project" value="InterPro"/>
</dbReference>
<dbReference type="Proteomes" id="UP000075809">
    <property type="component" value="Unassembled WGS sequence"/>
</dbReference>
<dbReference type="STRING" id="64791.A0A151XJJ8"/>
<protein>
    <recommendedName>
        <fullName evidence="3">Integrase catalytic domain-containing protein</fullName>
    </recommendedName>
</protein>
<organism evidence="1 2">
    <name type="scientific">Mycetomoellerius zeteki</name>
    <dbReference type="NCBI Taxonomy" id="64791"/>
    <lineage>
        <taxon>Eukaryota</taxon>
        <taxon>Metazoa</taxon>
        <taxon>Ecdysozoa</taxon>
        <taxon>Arthropoda</taxon>
        <taxon>Hexapoda</taxon>
        <taxon>Insecta</taxon>
        <taxon>Pterygota</taxon>
        <taxon>Neoptera</taxon>
        <taxon>Endopterygota</taxon>
        <taxon>Hymenoptera</taxon>
        <taxon>Apocrita</taxon>
        <taxon>Aculeata</taxon>
        <taxon>Formicoidea</taxon>
        <taxon>Formicidae</taxon>
        <taxon>Myrmicinae</taxon>
        <taxon>Mycetomoellerius</taxon>
    </lineage>
</organism>
<evidence type="ECO:0000313" key="1">
    <source>
        <dbReference type="EMBL" id="KYQ60592.1"/>
    </source>
</evidence>
<dbReference type="InterPro" id="IPR050951">
    <property type="entry name" value="Retrovirus_Pol_polyprotein"/>
</dbReference>
<dbReference type="PANTHER" id="PTHR37984">
    <property type="entry name" value="PROTEIN CBG26694"/>
    <property type="match status" value="1"/>
</dbReference>
<proteinExistence type="predicted"/>
<evidence type="ECO:0008006" key="3">
    <source>
        <dbReference type="Google" id="ProtNLM"/>
    </source>
</evidence>
<accession>A0A151XJJ8</accession>
<sequence>MQFADDCEFQVMKTSPYNPQSNPVERVMREIGQVVRAYASDKHDAWSRIIPRLEKTLNATVHSSTGFAPDELHKDGIIQTGLDSALISDPQPEDDREQRIRQARTRLQAAAAKRKRQFDKTTTAMPYQVGDKVWFKRHKKSDVKKLATKKL</sequence>
<dbReference type="PANTHER" id="PTHR37984:SF5">
    <property type="entry name" value="PROTEIN NYNRIN-LIKE"/>
    <property type="match status" value="1"/>
</dbReference>
<keyword evidence="2" id="KW-1185">Reference proteome</keyword>